<evidence type="ECO:0000259" key="4">
    <source>
        <dbReference type="PROSITE" id="PS51379"/>
    </source>
</evidence>
<dbReference type="InterPro" id="IPR036086">
    <property type="entry name" value="ParB/Sulfiredoxin_sf"/>
</dbReference>
<dbReference type="Gene3D" id="3.90.1530.10">
    <property type="entry name" value="Conserved hypothetical protein from pyrococcus furiosus pfu- 392566-001, ParB domain"/>
    <property type="match status" value="1"/>
</dbReference>
<gene>
    <name evidence="5" type="ORF">EDC14_1014133</name>
</gene>
<protein>
    <submittedName>
        <fullName evidence="5">4Fe-4S binding protein</fullName>
    </submittedName>
</protein>
<accession>A0A4R1RME2</accession>
<evidence type="ECO:0000256" key="3">
    <source>
        <dbReference type="ARBA" id="ARBA00023014"/>
    </source>
</evidence>
<keyword evidence="1" id="KW-0479">Metal-binding</keyword>
<dbReference type="AlphaFoldDB" id="A0A4R1RME2"/>
<dbReference type="PROSITE" id="PS00198">
    <property type="entry name" value="4FE4S_FER_1"/>
    <property type="match status" value="1"/>
</dbReference>
<evidence type="ECO:0000256" key="2">
    <source>
        <dbReference type="ARBA" id="ARBA00023004"/>
    </source>
</evidence>
<evidence type="ECO:0000313" key="6">
    <source>
        <dbReference type="Proteomes" id="UP000295008"/>
    </source>
</evidence>
<dbReference type="RefSeq" id="WP_132014690.1">
    <property type="nucleotide sequence ID" value="NZ_SLUN01000014.1"/>
</dbReference>
<name>A0A4R1RME2_HYDET</name>
<dbReference type="EMBL" id="SLUN01000014">
    <property type="protein sequence ID" value="TCL67443.1"/>
    <property type="molecule type" value="Genomic_DNA"/>
</dbReference>
<proteinExistence type="predicted"/>
<keyword evidence="2" id="KW-0408">Iron</keyword>
<evidence type="ECO:0000313" key="5">
    <source>
        <dbReference type="EMBL" id="TCL67443.1"/>
    </source>
</evidence>
<dbReference type="PROSITE" id="PS51379">
    <property type="entry name" value="4FE4S_FER_2"/>
    <property type="match status" value="1"/>
</dbReference>
<evidence type="ECO:0000256" key="1">
    <source>
        <dbReference type="ARBA" id="ARBA00022723"/>
    </source>
</evidence>
<dbReference type="GO" id="GO:0051536">
    <property type="term" value="F:iron-sulfur cluster binding"/>
    <property type="evidence" value="ECO:0007669"/>
    <property type="project" value="UniProtKB-KW"/>
</dbReference>
<dbReference type="Pfam" id="PF02195">
    <property type="entry name" value="ParB_N"/>
    <property type="match status" value="1"/>
</dbReference>
<keyword evidence="3" id="KW-0411">Iron-sulfur</keyword>
<feature type="domain" description="4Fe-4S ferredoxin-type" evidence="4">
    <location>
        <begin position="278"/>
        <end position="306"/>
    </location>
</feature>
<dbReference type="Gene3D" id="3.30.70.20">
    <property type="match status" value="1"/>
</dbReference>
<dbReference type="Pfam" id="PF13224">
    <property type="entry name" value="DUF4032"/>
    <property type="match status" value="1"/>
</dbReference>
<dbReference type="InterPro" id="IPR017900">
    <property type="entry name" value="4Fe4S_Fe_S_CS"/>
</dbReference>
<dbReference type="Proteomes" id="UP000295008">
    <property type="component" value="Unassembled WGS sequence"/>
</dbReference>
<dbReference type="GO" id="GO:0046872">
    <property type="term" value="F:metal ion binding"/>
    <property type="evidence" value="ECO:0007669"/>
    <property type="project" value="UniProtKB-KW"/>
</dbReference>
<dbReference type="InterPro" id="IPR025111">
    <property type="entry name" value="DUF4032"/>
</dbReference>
<sequence>MFTAPRRNTFKEIYEAERLSEILYHGVQPIEVAQIEGSVNRWREFDRQFRPERADKGKLRSVIAAMEQEVVLPPISVYKIRDDYYVIDGNHRVSAAKQIEQAYIDAEVQELLPPADSDEHRLWRERSRFEWKTGLKLYLTTNGAYNKLLVYIRLYAKQHLKKTQQPLNMKTAAMMWRDEIYAPVVRMIEARKLRRHFPLYTADDLFVFVIHHQLFKSHLQRRPINPQEAVNDFCNRAEAPSFHLRDLLKGMVLKRPCTEPCFKCSRKCPEGLICHEDGRLMIAESCQGCGACATECPNGNLYSYEQFVDGNGLLLYNTNQKE</sequence>
<keyword evidence="6" id="KW-1185">Reference proteome</keyword>
<reference evidence="5 6" key="1">
    <citation type="submission" date="2019-03" db="EMBL/GenBank/DDBJ databases">
        <title>Genomic Encyclopedia of Type Strains, Phase IV (KMG-IV): sequencing the most valuable type-strain genomes for metagenomic binning, comparative biology and taxonomic classification.</title>
        <authorList>
            <person name="Goeker M."/>
        </authorList>
    </citation>
    <scope>NUCLEOTIDE SEQUENCE [LARGE SCALE GENOMIC DNA]</scope>
    <source>
        <strain evidence="5 6">LX-B</strain>
    </source>
</reference>
<dbReference type="InterPro" id="IPR017896">
    <property type="entry name" value="4Fe4S_Fe-S-bd"/>
</dbReference>
<organism evidence="5 6">
    <name type="scientific">Hydrogenispora ethanolica</name>
    <dbReference type="NCBI Taxonomy" id="1082276"/>
    <lineage>
        <taxon>Bacteria</taxon>
        <taxon>Bacillati</taxon>
        <taxon>Bacillota</taxon>
        <taxon>Hydrogenispora</taxon>
    </lineage>
</organism>
<comment type="caution">
    <text evidence="5">The sequence shown here is derived from an EMBL/GenBank/DDBJ whole genome shotgun (WGS) entry which is preliminary data.</text>
</comment>
<dbReference type="SUPFAM" id="SSF110849">
    <property type="entry name" value="ParB/Sulfiredoxin"/>
    <property type="match status" value="1"/>
</dbReference>
<dbReference type="OrthoDB" id="9794954at2"/>
<dbReference type="SUPFAM" id="SSF54862">
    <property type="entry name" value="4Fe-4S ferredoxins"/>
    <property type="match status" value="1"/>
</dbReference>
<dbReference type="Pfam" id="PF00037">
    <property type="entry name" value="Fer4"/>
    <property type="match status" value="1"/>
</dbReference>
<dbReference type="InterPro" id="IPR003115">
    <property type="entry name" value="ParB_N"/>
</dbReference>
<dbReference type="SMART" id="SM00470">
    <property type="entry name" value="ParB"/>
    <property type="match status" value="1"/>
</dbReference>